<gene>
    <name evidence="4" type="ORF">ERX37_01440</name>
</gene>
<sequence>MKWVIVSDNHGMEHILTDIKVIHEDADYFIHLGDSEFSPENLELKDYITVKGNCDYNGFDNERVIEGELNAFMTHGHLYSVNTSRESLSAAARAAGCVIALYGHTHIRRVEEIDGVLCINPGSIAQSRSEERETYAVLSDKELLFYDQNHRIFAKERLNV</sequence>
<dbReference type="Proteomes" id="UP000295328">
    <property type="component" value="Unassembled WGS sequence"/>
</dbReference>
<protein>
    <recommendedName>
        <fullName evidence="2">Phosphoesterase</fullName>
        <ecNumber evidence="2">3.1.4.-</ecNumber>
    </recommendedName>
</protein>
<proteinExistence type="inferred from homology"/>
<dbReference type="SUPFAM" id="SSF56300">
    <property type="entry name" value="Metallo-dependent phosphatases"/>
    <property type="match status" value="1"/>
</dbReference>
<comment type="similarity">
    <text evidence="1 2">Belongs to the metallophosphoesterase superfamily. YfcE family.</text>
</comment>
<keyword evidence="2" id="KW-0479">Metal-binding</keyword>
<dbReference type="InterPro" id="IPR000979">
    <property type="entry name" value="Phosphodiesterase_MJ0936/Vps29"/>
</dbReference>
<organism evidence="4 5">
    <name type="scientific">Macrococcus hajekii</name>
    <dbReference type="NCBI Taxonomy" id="198482"/>
    <lineage>
        <taxon>Bacteria</taxon>
        <taxon>Bacillati</taxon>
        <taxon>Bacillota</taxon>
        <taxon>Bacilli</taxon>
        <taxon>Bacillales</taxon>
        <taxon>Staphylococcaceae</taxon>
        <taxon>Macrococcus</taxon>
    </lineage>
</organism>
<dbReference type="AlphaFoldDB" id="A0A4R6BLU8"/>
<dbReference type="Gene3D" id="3.60.21.10">
    <property type="match status" value="1"/>
</dbReference>
<dbReference type="EMBL" id="SCWE01000001">
    <property type="protein sequence ID" value="TDM02780.1"/>
    <property type="molecule type" value="Genomic_DNA"/>
</dbReference>
<dbReference type="RefSeq" id="WP_133428869.1">
    <property type="nucleotide sequence ID" value="NZ_BMCC01000002.1"/>
</dbReference>
<dbReference type="NCBIfam" id="TIGR00040">
    <property type="entry name" value="yfcE"/>
    <property type="match status" value="1"/>
</dbReference>
<dbReference type="EC" id="3.1.4.-" evidence="2"/>
<dbReference type="InterPro" id="IPR029052">
    <property type="entry name" value="Metallo-depent_PP-like"/>
</dbReference>
<dbReference type="PANTHER" id="PTHR11124">
    <property type="entry name" value="VACUOLAR SORTING PROTEIN VPS29"/>
    <property type="match status" value="1"/>
</dbReference>
<dbReference type="OrthoDB" id="9800565at2"/>
<evidence type="ECO:0000256" key="1">
    <source>
        <dbReference type="ARBA" id="ARBA00008950"/>
    </source>
</evidence>
<dbReference type="GO" id="GO:0046872">
    <property type="term" value="F:metal ion binding"/>
    <property type="evidence" value="ECO:0007669"/>
    <property type="project" value="UniProtKB-KW"/>
</dbReference>
<feature type="domain" description="Calcineurin-like phosphoesterase" evidence="3">
    <location>
        <begin position="1"/>
        <end position="139"/>
    </location>
</feature>
<accession>A0A4R6BLU8</accession>
<comment type="cofactor">
    <cofactor evidence="2">
        <name>a divalent metal cation</name>
        <dbReference type="ChEBI" id="CHEBI:60240"/>
    </cofactor>
</comment>
<keyword evidence="5" id="KW-1185">Reference proteome</keyword>
<dbReference type="InterPro" id="IPR024654">
    <property type="entry name" value="Calcineurin-like_PHP_lpxH"/>
</dbReference>
<evidence type="ECO:0000313" key="5">
    <source>
        <dbReference type="Proteomes" id="UP000295328"/>
    </source>
</evidence>
<evidence type="ECO:0000259" key="3">
    <source>
        <dbReference type="Pfam" id="PF12850"/>
    </source>
</evidence>
<comment type="caution">
    <text evidence="4">The sequence shown here is derived from an EMBL/GenBank/DDBJ whole genome shotgun (WGS) entry which is preliminary data.</text>
</comment>
<reference evidence="4 5" key="1">
    <citation type="submission" date="2019-01" db="EMBL/GenBank/DDBJ databases">
        <title>Draft genome sequences of the type strains of six Macrococcus species.</title>
        <authorList>
            <person name="Mazhar S."/>
            <person name="Altermann E."/>
            <person name="Hill C."/>
            <person name="Mcauliffe O."/>
        </authorList>
    </citation>
    <scope>NUCLEOTIDE SEQUENCE [LARGE SCALE GENOMIC DNA]</scope>
    <source>
        <strain evidence="4 5">CCM4809</strain>
    </source>
</reference>
<dbReference type="GO" id="GO:0016787">
    <property type="term" value="F:hydrolase activity"/>
    <property type="evidence" value="ECO:0007669"/>
    <property type="project" value="UniProtKB-UniRule"/>
</dbReference>
<evidence type="ECO:0000256" key="2">
    <source>
        <dbReference type="RuleBase" id="RU362039"/>
    </source>
</evidence>
<name>A0A4R6BLU8_9STAP</name>
<evidence type="ECO:0000313" key="4">
    <source>
        <dbReference type="EMBL" id="TDM02780.1"/>
    </source>
</evidence>
<dbReference type="Pfam" id="PF12850">
    <property type="entry name" value="Metallophos_2"/>
    <property type="match status" value="1"/>
</dbReference>